<evidence type="ECO:0000256" key="10">
    <source>
        <dbReference type="ARBA" id="ARBA00023163"/>
    </source>
</evidence>
<protein>
    <recommendedName>
        <fullName evidence="11">Transcriptional regulator WhiB</fullName>
    </recommendedName>
</protein>
<keyword evidence="3 11" id="KW-0004">4Fe-4S</keyword>
<comment type="similarity">
    <text evidence="2 11">Belongs to the WhiB family.</text>
</comment>
<dbReference type="Proteomes" id="UP001595698">
    <property type="component" value="Unassembled WGS sequence"/>
</dbReference>
<evidence type="ECO:0000313" key="14">
    <source>
        <dbReference type="Proteomes" id="UP001595698"/>
    </source>
</evidence>
<comment type="subcellular location">
    <subcellularLocation>
        <location evidence="1 11">Cytoplasm</location>
    </subcellularLocation>
</comment>
<keyword evidence="8 11" id="KW-0238">DNA-binding</keyword>
<keyword evidence="5 11" id="KW-0408">Iron</keyword>
<feature type="binding site" evidence="11">
    <location>
        <position position="20"/>
    </location>
    <ligand>
        <name>[4Fe-4S] cluster</name>
        <dbReference type="ChEBI" id="CHEBI:49883"/>
    </ligand>
</feature>
<organism evidence="13 14">
    <name type="scientific">Streptosporangium jomthongense</name>
    <dbReference type="NCBI Taxonomy" id="1193683"/>
    <lineage>
        <taxon>Bacteria</taxon>
        <taxon>Bacillati</taxon>
        <taxon>Actinomycetota</taxon>
        <taxon>Actinomycetes</taxon>
        <taxon>Streptosporangiales</taxon>
        <taxon>Streptosporangiaceae</taxon>
        <taxon>Streptosporangium</taxon>
    </lineage>
</organism>
<evidence type="ECO:0000256" key="11">
    <source>
        <dbReference type="HAMAP-Rule" id="MF_01479"/>
    </source>
</evidence>
<dbReference type="HAMAP" id="MF_01479">
    <property type="entry name" value="WhiB"/>
    <property type="match status" value="1"/>
</dbReference>
<keyword evidence="14" id="KW-1185">Reference proteome</keyword>
<evidence type="ECO:0000256" key="1">
    <source>
        <dbReference type="ARBA" id="ARBA00004496"/>
    </source>
</evidence>
<evidence type="ECO:0000256" key="5">
    <source>
        <dbReference type="ARBA" id="ARBA00023004"/>
    </source>
</evidence>
<keyword evidence="11" id="KW-0963">Cytoplasm</keyword>
<feature type="binding site" evidence="11">
    <location>
        <position position="47"/>
    </location>
    <ligand>
        <name>[4Fe-4S] cluster</name>
        <dbReference type="ChEBI" id="CHEBI:49883"/>
    </ligand>
</feature>
<reference evidence="14" key="1">
    <citation type="journal article" date="2019" name="Int. J. Syst. Evol. Microbiol.">
        <title>The Global Catalogue of Microorganisms (GCM) 10K type strain sequencing project: providing services to taxonomists for standard genome sequencing and annotation.</title>
        <authorList>
            <consortium name="The Broad Institute Genomics Platform"/>
            <consortium name="The Broad Institute Genome Sequencing Center for Infectious Disease"/>
            <person name="Wu L."/>
            <person name="Ma J."/>
        </authorList>
    </citation>
    <scope>NUCLEOTIDE SEQUENCE [LARGE SCALE GENOMIC DNA]</scope>
    <source>
        <strain evidence="14">TBRC 7912</strain>
    </source>
</reference>
<evidence type="ECO:0000256" key="7">
    <source>
        <dbReference type="ARBA" id="ARBA00023015"/>
    </source>
</evidence>
<dbReference type="PROSITE" id="PS51674">
    <property type="entry name" value="4FE4S_WBL"/>
    <property type="match status" value="1"/>
</dbReference>
<feature type="binding site" evidence="11">
    <location>
        <position position="53"/>
    </location>
    <ligand>
        <name>[4Fe-4S] cluster</name>
        <dbReference type="ChEBI" id="CHEBI:49883"/>
    </ligand>
</feature>
<dbReference type="InterPro" id="IPR034768">
    <property type="entry name" value="4FE4S_WBL"/>
</dbReference>
<feature type="domain" description="4Fe-4S Wbl-type" evidence="12">
    <location>
        <begin position="19"/>
        <end position="77"/>
    </location>
</feature>
<comment type="caution">
    <text evidence="13">The sequence shown here is derived from an EMBL/GenBank/DDBJ whole genome shotgun (WGS) entry which is preliminary data.</text>
</comment>
<keyword evidence="7 11" id="KW-0805">Transcription regulation</keyword>
<dbReference type="PANTHER" id="PTHR38839">
    <property type="entry name" value="TRANSCRIPTIONAL REGULATOR WHID-RELATED"/>
    <property type="match status" value="1"/>
</dbReference>
<feature type="binding site" evidence="11">
    <location>
        <position position="44"/>
    </location>
    <ligand>
        <name>[4Fe-4S] cluster</name>
        <dbReference type="ChEBI" id="CHEBI:49883"/>
    </ligand>
</feature>
<evidence type="ECO:0000256" key="8">
    <source>
        <dbReference type="ARBA" id="ARBA00023125"/>
    </source>
</evidence>
<evidence type="ECO:0000313" key="13">
    <source>
        <dbReference type="EMBL" id="MFC3983417.1"/>
    </source>
</evidence>
<dbReference type="Pfam" id="PF02467">
    <property type="entry name" value="Whib"/>
    <property type="match status" value="1"/>
</dbReference>
<evidence type="ECO:0000256" key="4">
    <source>
        <dbReference type="ARBA" id="ARBA00022723"/>
    </source>
</evidence>
<keyword evidence="9 11" id="KW-1015">Disulfide bond</keyword>
<dbReference type="EMBL" id="JBHSBC010000030">
    <property type="protein sequence ID" value="MFC3983417.1"/>
    <property type="molecule type" value="Genomic_DNA"/>
</dbReference>
<keyword evidence="6 11" id="KW-0411">Iron-sulfur</keyword>
<dbReference type="PANTHER" id="PTHR38839:SF4">
    <property type="entry name" value="TRANSCRIPTIONAL REGULATOR WHIB"/>
    <property type="match status" value="1"/>
</dbReference>
<evidence type="ECO:0000256" key="9">
    <source>
        <dbReference type="ARBA" id="ARBA00023157"/>
    </source>
</evidence>
<gene>
    <name evidence="11" type="primary">whiB</name>
    <name evidence="13" type="ORF">ACFOYY_25035</name>
</gene>
<sequence>MWPPRPDPAFTSSWRDYALCAEVGDVDVWFPEKGESPQDAKKVCSSCEVRAACLEYALATRQPYGVWGGLTEHERRPLLRGELPNEAAA</sequence>
<evidence type="ECO:0000256" key="3">
    <source>
        <dbReference type="ARBA" id="ARBA00022485"/>
    </source>
</evidence>
<comment type="cofactor">
    <cofactor evidence="11">
        <name>[4Fe-4S] cluster</name>
        <dbReference type="ChEBI" id="CHEBI:49883"/>
    </cofactor>
    <text evidence="11">Binds 1 [4Fe-4S] cluster per subunit. Following nitrosylation of the [4Fe-4S] cluster binds 1 [4Fe-8(NO)] cluster per subunit.</text>
</comment>
<evidence type="ECO:0000256" key="6">
    <source>
        <dbReference type="ARBA" id="ARBA00023014"/>
    </source>
</evidence>
<evidence type="ECO:0000256" key="2">
    <source>
        <dbReference type="ARBA" id="ARBA00006597"/>
    </source>
</evidence>
<comment type="PTM">
    <text evidence="11">Upon Fe-S cluster removal intramolecular disulfide bonds are formed.</text>
</comment>
<dbReference type="RefSeq" id="WP_386192625.1">
    <property type="nucleotide sequence ID" value="NZ_JBHSBC010000030.1"/>
</dbReference>
<comment type="function">
    <text evidence="11">Acts as a transcriptional regulator. Probably redox-responsive. The apo- but not holo-form probably binds DNA.</text>
</comment>
<evidence type="ECO:0000259" key="12">
    <source>
        <dbReference type="PROSITE" id="PS51674"/>
    </source>
</evidence>
<proteinExistence type="inferred from homology"/>
<keyword evidence="10 11" id="KW-0804">Transcription</keyword>
<comment type="PTM">
    <text evidence="11">The Fe-S cluster can be nitrosylated by nitric oxide (NO).</text>
</comment>
<name>A0ABV8F408_9ACTN</name>
<keyword evidence="4 11" id="KW-0479">Metal-binding</keyword>
<accession>A0ABV8F408</accession>
<dbReference type="InterPro" id="IPR003482">
    <property type="entry name" value="Whib"/>
</dbReference>